<dbReference type="SMART" id="SM00249">
    <property type="entry name" value="PHD"/>
    <property type="match status" value="1"/>
</dbReference>
<feature type="compositionally biased region" description="Basic and acidic residues" evidence="4">
    <location>
        <begin position="1150"/>
        <end position="1161"/>
    </location>
</feature>
<feature type="region of interest" description="Disordered" evidence="4">
    <location>
        <begin position="688"/>
        <end position="710"/>
    </location>
</feature>
<proteinExistence type="predicted"/>
<feature type="compositionally biased region" description="Polar residues" evidence="4">
    <location>
        <begin position="746"/>
        <end position="763"/>
    </location>
</feature>
<feature type="compositionally biased region" description="Basic and acidic residues" evidence="4">
    <location>
        <begin position="1026"/>
        <end position="1036"/>
    </location>
</feature>
<feature type="region of interest" description="Disordered" evidence="4">
    <location>
        <begin position="1026"/>
        <end position="1126"/>
    </location>
</feature>
<feature type="region of interest" description="Disordered" evidence="4">
    <location>
        <begin position="744"/>
        <end position="763"/>
    </location>
</feature>
<dbReference type="InterPro" id="IPR019786">
    <property type="entry name" value="Zinc_finger_PHD-type_CS"/>
</dbReference>
<evidence type="ECO:0000256" key="2">
    <source>
        <dbReference type="ARBA" id="ARBA00022771"/>
    </source>
</evidence>
<feature type="compositionally biased region" description="Basic and acidic residues" evidence="4">
    <location>
        <begin position="1078"/>
        <end position="1090"/>
    </location>
</feature>
<evidence type="ECO:0000256" key="3">
    <source>
        <dbReference type="ARBA" id="ARBA00022833"/>
    </source>
</evidence>
<feature type="compositionally biased region" description="Basic and acidic residues" evidence="4">
    <location>
        <begin position="608"/>
        <end position="627"/>
    </location>
</feature>
<evidence type="ECO:0000256" key="1">
    <source>
        <dbReference type="ARBA" id="ARBA00022723"/>
    </source>
</evidence>
<dbReference type="InterPro" id="IPR011011">
    <property type="entry name" value="Znf_FYVE_PHD"/>
</dbReference>
<dbReference type="InterPro" id="IPR013083">
    <property type="entry name" value="Znf_RING/FYVE/PHD"/>
</dbReference>
<name>A0A8S3SG83_MYTED</name>
<dbReference type="GO" id="GO:0008270">
    <property type="term" value="F:zinc ion binding"/>
    <property type="evidence" value="ECO:0007669"/>
    <property type="project" value="UniProtKB-KW"/>
</dbReference>
<gene>
    <name evidence="6" type="ORF">MEDL_30935</name>
</gene>
<dbReference type="SUPFAM" id="SSF57903">
    <property type="entry name" value="FYVE/PHD zinc finger"/>
    <property type="match status" value="1"/>
</dbReference>
<dbReference type="Proteomes" id="UP000683360">
    <property type="component" value="Unassembled WGS sequence"/>
</dbReference>
<dbReference type="EMBL" id="CAJPWZ010001516">
    <property type="protein sequence ID" value="CAG2217236.1"/>
    <property type="molecule type" value="Genomic_DNA"/>
</dbReference>
<sequence>MEDILNGNKANAEIKSSVKSLLACINVAETGLNETGKHLPSDLMVVMNTDKCMDDQSSIKSKLIGNTTVASDNSLIGICMGVKRIDLPQKDTLTPASNGQVFVTGHILKGVCRPICAEIKSSVKSLLACINVAETGLNETGKHLPSDLMVVMNTDKWTIPPLYAWMMGKIKHVLILAEGAVGHAIERGISVSKLVEKVYISPPCNEIITEHKKISTSNGQVFVTGHILKGVCRPICAQIKSSVKSLLACINVAETGLNETGKHLPSDLMVVMNTDKWTIPPLYAWMMGKVYKMQVQKFRKNLSTGDLRPSKITTRSYTLDRESAIQKKINACQKEHLRFELKPGKNFVIELSTGAYETVKNEILSILQRPEIAETLVTLPIQDGIEKSGLTVDSCYKVYNKKLNGDAGSLLKFTINLYHTTCKINVNGGRIDIFINNIFDQICEKLRTKYRDINILNNSIHSYLSQLKSSSSNTIHRAIKQEENENENKVKEVNNADTNQAILGTIKNNQNIKERNKASSSPLKTDTNNTPDNFMCPCCNRYVEEGIGCDRCDYWYHFQCENLTSKTGEKEFIHKDYICTLCNDDILYDARNLVESEPMVQEDEVYNTEEKQNERQHTEYQGENEREIEPEDMEETELKTCIPIMPTGIKNSINQESEKNEQRIEERIDSNLTMPCIPNGNPSKQVHGITPTQQGVKKNHKGTKNKNDKEEIITAQKTRILNLENEIKHMKTVLDTIVQRGENKINEQPSVQGTTETNEQSNTQHAFQQLQSQMKEMIMENRLKTIENQMIQNMCMQTAITTQMALQIRNYSPHPCGIQQSVPGAVPHIPPNPMQHYTHLPQGIPGMVPQIPPNPMQHFMHIPQGIPGVVHQITPNTSQHYMHLPPNPVQTGMYIPPNPSQNFMHIPPNLGQNVHLNPTHSSMHIAPNPVTLQRQMNIPSAYHLPTMYGIPTGTYNPLSAMNAATQNTHATLPHPPEYSRPVTINRQQIPHHMSQNRDEIRIKPQQLIQQEPVPHNYNMREEFVRNPNDHLKDDKTNSYQQNSKTDDKKGNCQQHQTLNEASSYNTLYDQSKESSPIRNERLSDQEKGKENQISTQTEEKNIREANSKPISNREIHENSMTTQEEDQKLYRNTKEYHFRLNSLRGWPPEINHHQTTDKEQVIKTSTL</sequence>
<comment type="caution">
    <text evidence="6">The sequence shown here is derived from an EMBL/GenBank/DDBJ whole genome shotgun (WGS) entry which is preliminary data.</text>
</comment>
<evidence type="ECO:0000259" key="5">
    <source>
        <dbReference type="SMART" id="SM00249"/>
    </source>
</evidence>
<keyword evidence="3" id="KW-0862">Zinc</keyword>
<feature type="domain" description="Zinc finger PHD-type" evidence="5">
    <location>
        <begin position="535"/>
        <end position="583"/>
    </location>
</feature>
<accession>A0A8S3SG83</accession>
<keyword evidence="1" id="KW-0479">Metal-binding</keyword>
<feature type="compositionally biased region" description="Basic and acidic residues" evidence="4">
    <location>
        <begin position="1097"/>
        <end position="1117"/>
    </location>
</feature>
<keyword evidence="2" id="KW-0863">Zinc-finger</keyword>
<dbReference type="OrthoDB" id="6180051at2759"/>
<dbReference type="Gene3D" id="3.30.40.10">
    <property type="entry name" value="Zinc/RING finger domain, C3HC4 (zinc finger)"/>
    <property type="match status" value="1"/>
</dbReference>
<keyword evidence="7" id="KW-1185">Reference proteome</keyword>
<dbReference type="PROSITE" id="PS01359">
    <property type="entry name" value="ZF_PHD_1"/>
    <property type="match status" value="1"/>
</dbReference>
<evidence type="ECO:0000313" key="6">
    <source>
        <dbReference type="EMBL" id="CAG2217236.1"/>
    </source>
</evidence>
<protein>
    <recommendedName>
        <fullName evidence="5">Zinc finger PHD-type domain-containing protein</fullName>
    </recommendedName>
</protein>
<feature type="region of interest" description="Disordered" evidence="4">
    <location>
        <begin position="604"/>
        <end position="635"/>
    </location>
</feature>
<organism evidence="6 7">
    <name type="scientific">Mytilus edulis</name>
    <name type="common">Blue mussel</name>
    <dbReference type="NCBI Taxonomy" id="6550"/>
    <lineage>
        <taxon>Eukaryota</taxon>
        <taxon>Metazoa</taxon>
        <taxon>Spiralia</taxon>
        <taxon>Lophotrochozoa</taxon>
        <taxon>Mollusca</taxon>
        <taxon>Bivalvia</taxon>
        <taxon>Autobranchia</taxon>
        <taxon>Pteriomorphia</taxon>
        <taxon>Mytilida</taxon>
        <taxon>Mytiloidea</taxon>
        <taxon>Mytilidae</taxon>
        <taxon>Mytilinae</taxon>
        <taxon>Mytilus</taxon>
    </lineage>
</organism>
<evidence type="ECO:0000256" key="4">
    <source>
        <dbReference type="SAM" id="MobiDB-lite"/>
    </source>
</evidence>
<feature type="region of interest" description="Disordered" evidence="4">
    <location>
        <begin position="1147"/>
        <end position="1167"/>
    </location>
</feature>
<feature type="compositionally biased region" description="Polar residues" evidence="4">
    <location>
        <begin position="1051"/>
        <end position="1077"/>
    </location>
</feature>
<reference evidence="6" key="1">
    <citation type="submission" date="2021-03" db="EMBL/GenBank/DDBJ databases">
        <authorList>
            <person name="Bekaert M."/>
        </authorList>
    </citation>
    <scope>NUCLEOTIDE SEQUENCE</scope>
</reference>
<dbReference type="InterPro" id="IPR001965">
    <property type="entry name" value="Znf_PHD"/>
</dbReference>
<dbReference type="AlphaFoldDB" id="A0A8S3SG83"/>
<evidence type="ECO:0000313" key="7">
    <source>
        <dbReference type="Proteomes" id="UP000683360"/>
    </source>
</evidence>